<keyword evidence="1 4" id="KW-0808">Transferase</keyword>
<dbReference type="Pfam" id="PF13673">
    <property type="entry name" value="Acetyltransf_10"/>
    <property type="match status" value="1"/>
</dbReference>
<dbReference type="InterPro" id="IPR000182">
    <property type="entry name" value="GNAT_dom"/>
</dbReference>
<dbReference type="CDD" id="cd04301">
    <property type="entry name" value="NAT_SF"/>
    <property type="match status" value="1"/>
</dbReference>
<evidence type="ECO:0000259" key="3">
    <source>
        <dbReference type="PROSITE" id="PS51186"/>
    </source>
</evidence>
<dbReference type="InterPro" id="IPR016181">
    <property type="entry name" value="Acyl_CoA_acyltransferase"/>
</dbReference>
<evidence type="ECO:0000256" key="2">
    <source>
        <dbReference type="ARBA" id="ARBA00023315"/>
    </source>
</evidence>
<reference evidence="4 5" key="1">
    <citation type="submission" date="2019-05" db="EMBL/GenBank/DDBJ databases">
        <authorList>
            <person name="Qu J.-H."/>
        </authorList>
    </citation>
    <scope>NUCLEOTIDE SEQUENCE [LARGE SCALE GENOMIC DNA]</scope>
    <source>
        <strain evidence="4 5">Z12</strain>
    </source>
</reference>
<proteinExistence type="predicted"/>
<evidence type="ECO:0000256" key="1">
    <source>
        <dbReference type="ARBA" id="ARBA00022679"/>
    </source>
</evidence>
<gene>
    <name evidence="4" type="ORF">FEM55_14855</name>
</gene>
<sequence length="150" mass="16956">MNTQYQIIPLSKEDFSEVTSLWEASVRTSHHFLSEADIQFYKPLVLNAYLPSLSLFGIRRASGEISGFIGVAEGKIEMLFVRPDDFGKGIGQALCRFAVQQLQAWEVDVNEDNQEALKFYIKTGFKVVGRSPLDFSGKPFPILHLKTNIR</sequence>
<comment type="caution">
    <text evidence="4">The sequence shown here is derived from an EMBL/GenBank/DDBJ whole genome shotgun (WGS) entry which is preliminary data.</text>
</comment>
<dbReference type="Gene3D" id="3.40.630.30">
    <property type="match status" value="1"/>
</dbReference>
<accession>A0A5R9KB25</accession>
<organism evidence="4 5">
    <name type="scientific">Dyadobacter sediminis</name>
    <dbReference type="NCBI Taxonomy" id="1493691"/>
    <lineage>
        <taxon>Bacteria</taxon>
        <taxon>Pseudomonadati</taxon>
        <taxon>Bacteroidota</taxon>
        <taxon>Cytophagia</taxon>
        <taxon>Cytophagales</taxon>
        <taxon>Spirosomataceae</taxon>
        <taxon>Dyadobacter</taxon>
    </lineage>
</organism>
<evidence type="ECO:0000313" key="4">
    <source>
        <dbReference type="EMBL" id="TLU92033.1"/>
    </source>
</evidence>
<dbReference type="PROSITE" id="PS51186">
    <property type="entry name" value="GNAT"/>
    <property type="match status" value="1"/>
</dbReference>
<keyword evidence="5" id="KW-1185">Reference proteome</keyword>
<name>A0A5R9KB25_9BACT</name>
<dbReference type="Proteomes" id="UP000309788">
    <property type="component" value="Unassembled WGS sequence"/>
</dbReference>
<dbReference type="EMBL" id="VCEI01000025">
    <property type="protein sequence ID" value="TLU92033.1"/>
    <property type="molecule type" value="Genomic_DNA"/>
</dbReference>
<keyword evidence="2" id="KW-0012">Acyltransferase</keyword>
<dbReference type="RefSeq" id="WP_138282142.1">
    <property type="nucleotide sequence ID" value="NZ_BMGE01000003.1"/>
</dbReference>
<feature type="domain" description="N-acetyltransferase" evidence="3">
    <location>
        <begin position="5"/>
        <end position="149"/>
    </location>
</feature>
<dbReference type="PANTHER" id="PTHR43800:SF1">
    <property type="entry name" value="PEPTIDYL-LYSINE N-ACETYLTRANSFERASE YJAB"/>
    <property type="match status" value="1"/>
</dbReference>
<protein>
    <submittedName>
        <fullName evidence="4">GNAT family N-acetyltransferase</fullName>
    </submittedName>
</protein>
<dbReference type="AlphaFoldDB" id="A0A5R9KB25"/>
<dbReference type="PANTHER" id="PTHR43800">
    <property type="entry name" value="PEPTIDYL-LYSINE N-ACETYLTRANSFERASE YJAB"/>
    <property type="match status" value="1"/>
</dbReference>
<dbReference type="GO" id="GO:0016747">
    <property type="term" value="F:acyltransferase activity, transferring groups other than amino-acyl groups"/>
    <property type="evidence" value="ECO:0007669"/>
    <property type="project" value="InterPro"/>
</dbReference>
<dbReference type="OrthoDB" id="9789605at2"/>
<evidence type="ECO:0000313" key="5">
    <source>
        <dbReference type="Proteomes" id="UP000309788"/>
    </source>
</evidence>
<dbReference type="SUPFAM" id="SSF55729">
    <property type="entry name" value="Acyl-CoA N-acyltransferases (Nat)"/>
    <property type="match status" value="1"/>
</dbReference>